<dbReference type="GO" id="GO:0006270">
    <property type="term" value="P:DNA replication initiation"/>
    <property type="evidence" value="ECO:0007669"/>
    <property type="project" value="TreeGrafter"/>
</dbReference>
<dbReference type="Proteomes" id="UP000834106">
    <property type="component" value="Chromosome 4"/>
</dbReference>
<reference evidence="3" key="1">
    <citation type="submission" date="2023-05" db="EMBL/GenBank/DDBJ databases">
        <authorList>
            <person name="Huff M."/>
        </authorList>
    </citation>
    <scope>NUCLEOTIDE SEQUENCE</scope>
</reference>
<evidence type="ECO:0000259" key="2">
    <source>
        <dbReference type="Pfam" id="PF14630"/>
    </source>
</evidence>
<gene>
    <name evidence="3" type="ORF">FPE_LOCUS6460</name>
</gene>
<feature type="domain" description="Origin recognition complex subunit 5 C-terminal" evidence="2">
    <location>
        <begin position="143"/>
        <end position="244"/>
    </location>
</feature>
<dbReference type="GO" id="GO:0005664">
    <property type="term" value="C:nuclear origin of replication recognition complex"/>
    <property type="evidence" value="ECO:0007669"/>
    <property type="project" value="TreeGrafter"/>
</dbReference>
<dbReference type="AlphaFoldDB" id="A0AAD1Z092"/>
<feature type="compositionally biased region" description="Basic and acidic residues" evidence="1">
    <location>
        <begin position="164"/>
        <end position="178"/>
    </location>
</feature>
<dbReference type="InterPro" id="IPR027417">
    <property type="entry name" value="P-loop_NTPase"/>
</dbReference>
<dbReference type="GO" id="GO:0003688">
    <property type="term" value="F:DNA replication origin binding"/>
    <property type="evidence" value="ECO:0007669"/>
    <property type="project" value="TreeGrafter"/>
</dbReference>
<dbReference type="Pfam" id="PF14630">
    <property type="entry name" value="ORC5_C"/>
    <property type="match status" value="1"/>
</dbReference>
<evidence type="ECO:0000256" key="1">
    <source>
        <dbReference type="SAM" id="MobiDB-lite"/>
    </source>
</evidence>
<dbReference type="EMBL" id="OU503039">
    <property type="protein sequence ID" value="CAI9759030.1"/>
    <property type="molecule type" value="Genomic_DNA"/>
</dbReference>
<protein>
    <recommendedName>
        <fullName evidence="2">Origin recognition complex subunit 5 C-terminal domain-containing protein</fullName>
    </recommendedName>
</protein>
<organism evidence="3 4">
    <name type="scientific">Fraxinus pennsylvanica</name>
    <dbReference type="NCBI Taxonomy" id="56036"/>
    <lineage>
        <taxon>Eukaryota</taxon>
        <taxon>Viridiplantae</taxon>
        <taxon>Streptophyta</taxon>
        <taxon>Embryophyta</taxon>
        <taxon>Tracheophyta</taxon>
        <taxon>Spermatophyta</taxon>
        <taxon>Magnoliopsida</taxon>
        <taxon>eudicotyledons</taxon>
        <taxon>Gunneridae</taxon>
        <taxon>Pentapetalae</taxon>
        <taxon>asterids</taxon>
        <taxon>lamiids</taxon>
        <taxon>Lamiales</taxon>
        <taxon>Oleaceae</taxon>
        <taxon>Oleeae</taxon>
        <taxon>Fraxinus</taxon>
    </lineage>
</organism>
<name>A0AAD1Z092_9LAMI</name>
<dbReference type="InterPro" id="IPR047088">
    <property type="entry name" value="ORC5_C"/>
</dbReference>
<accession>A0AAD1Z092</accession>
<keyword evidence="4" id="KW-1185">Reference proteome</keyword>
<dbReference type="Gene3D" id="3.40.50.300">
    <property type="entry name" value="P-loop containing nucleotide triphosphate hydrolases"/>
    <property type="match status" value="1"/>
</dbReference>
<dbReference type="PANTHER" id="PTHR12705:SF0">
    <property type="entry name" value="ORIGIN RECOGNITION COMPLEX SUBUNIT 5"/>
    <property type="match status" value="1"/>
</dbReference>
<dbReference type="PANTHER" id="PTHR12705">
    <property type="entry name" value="ORIGIN RECOGNITION COMPLEX SUBUNIT 5"/>
    <property type="match status" value="1"/>
</dbReference>
<feature type="region of interest" description="Disordered" evidence="1">
    <location>
        <begin position="152"/>
        <end position="178"/>
    </location>
</feature>
<evidence type="ECO:0000313" key="4">
    <source>
        <dbReference type="Proteomes" id="UP000834106"/>
    </source>
</evidence>
<proteinExistence type="predicted"/>
<sequence length="244" mass="27596">MVPLFVYGDASSGKISTILEIFKHMKCPFIYSNCITCYNPRILFESILNQLLLLRKNENDGYSSAKRCEKPSDFVNLLHDAMRTFIDRLKGFLLNSVVLRPFCLITRSVDDVTTAISLLFKKYCEPLDDSGITPNEDIKRKLLDASPFDSIGGFGNRKRKRKSSEKSMEKKESKDQESLMKVPGTFPLERLLALFQCISFVAEYSPDDEILQIDVLGTDGWDSGMMADVLLQLSSLCSANFITK</sequence>
<evidence type="ECO:0000313" key="3">
    <source>
        <dbReference type="EMBL" id="CAI9759030.1"/>
    </source>
</evidence>
<dbReference type="InterPro" id="IPR020796">
    <property type="entry name" value="ORC5"/>
</dbReference>